<dbReference type="Proteomes" id="UP001499854">
    <property type="component" value="Unassembled WGS sequence"/>
</dbReference>
<reference evidence="2 3" key="1">
    <citation type="journal article" date="2019" name="Int. J. Syst. Evol. Microbiol.">
        <title>The Global Catalogue of Microorganisms (GCM) 10K type strain sequencing project: providing services to taxonomists for standard genome sequencing and annotation.</title>
        <authorList>
            <consortium name="The Broad Institute Genomics Platform"/>
            <consortium name="The Broad Institute Genome Sequencing Center for Infectious Disease"/>
            <person name="Wu L."/>
            <person name="Ma J."/>
        </authorList>
    </citation>
    <scope>NUCLEOTIDE SEQUENCE [LARGE SCALE GENOMIC DNA]</scope>
    <source>
        <strain evidence="2 3">JCM 16013</strain>
    </source>
</reference>
<protein>
    <recommendedName>
        <fullName evidence="4">BON domain-containing protein</fullName>
    </recommendedName>
</protein>
<accession>A0ABN2RM93</accession>
<dbReference type="EMBL" id="BAAAQM010000017">
    <property type="protein sequence ID" value="GAA1971199.1"/>
    <property type="molecule type" value="Genomic_DNA"/>
</dbReference>
<evidence type="ECO:0000313" key="2">
    <source>
        <dbReference type="EMBL" id="GAA1971199.1"/>
    </source>
</evidence>
<keyword evidence="3" id="KW-1185">Reference proteome</keyword>
<evidence type="ECO:0000313" key="3">
    <source>
        <dbReference type="Proteomes" id="UP001499854"/>
    </source>
</evidence>
<evidence type="ECO:0000256" key="1">
    <source>
        <dbReference type="SAM" id="MobiDB-lite"/>
    </source>
</evidence>
<organism evidence="2 3">
    <name type="scientific">Catenulispora subtropica</name>
    <dbReference type="NCBI Taxonomy" id="450798"/>
    <lineage>
        <taxon>Bacteria</taxon>
        <taxon>Bacillati</taxon>
        <taxon>Actinomycetota</taxon>
        <taxon>Actinomycetes</taxon>
        <taxon>Catenulisporales</taxon>
        <taxon>Catenulisporaceae</taxon>
        <taxon>Catenulispora</taxon>
    </lineage>
</organism>
<evidence type="ECO:0008006" key="4">
    <source>
        <dbReference type="Google" id="ProtNLM"/>
    </source>
</evidence>
<name>A0ABN2RM93_9ACTN</name>
<feature type="region of interest" description="Disordered" evidence="1">
    <location>
        <begin position="1"/>
        <end position="29"/>
    </location>
</feature>
<comment type="caution">
    <text evidence="2">The sequence shown here is derived from an EMBL/GenBank/DDBJ whole genome shotgun (WGS) entry which is preliminary data.</text>
</comment>
<proteinExistence type="predicted"/>
<gene>
    <name evidence="2" type="ORF">GCM10009838_33080</name>
</gene>
<dbReference type="RefSeq" id="WP_344657915.1">
    <property type="nucleotide sequence ID" value="NZ_BAAAQM010000017.1"/>
</dbReference>
<sequence>MSERDEYEAAKEARRAVLHDAGHEHPSGDHTEALLRYLKGVGQGKSAGPAPAEPLDDHEIRARAVDLVVDAGGEVTTAVVTAGTVWVRGSVPRRSDVTRLRRSLAQIPGATRVDLRLRYDVDDIG</sequence>